<keyword evidence="1" id="KW-1133">Transmembrane helix</keyword>
<keyword evidence="1" id="KW-0812">Transmembrane</keyword>
<name>A0A0D6DV70_9LACT</name>
<gene>
    <name evidence="2" type="ORF">LACPI_0647</name>
</gene>
<evidence type="ECO:0000256" key="1">
    <source>
        <dbReference type="SAM" id="Phobius"/>
    </source>
</evidence>
<dbReference type="EMBL" id="LN774769">
    <property type="protein sequence ID" value="CEN27847.1"/>
    <property type="molecule type" value="Genomic_DNA"/>
</dbReference>
<keyword evidence="1" id="KW-0472">Membrane</keyword>
<dbReference type="HOGENOM" id="CLU_3044736_0_0_9"/>
<organism evidence="2 3">
    <name type="scientific">Pseudolactococcus piscium MKFS47</name>
    <dbReference type="NCBI Taxonomy" id="297352"/>
    <lineage>
        <taxon>Bacteria</taxon>
        <taxon>Bacillati</taxon>
        <taxon>Bacillota</taxon>
        <taxon>Bacilli</taxon>
        <taxon>Lactobacillales</taxon>
        <taxon>Streptococcaceae</taxon>
        <taxon>Pseudolactococcus</taxon>
    </lineage>
</organism>
<evidence type="ECO:0000313" key="3">
    <source>
        <dbReference type="Proteomes" id="UP000033166"/>
    </source>
</evidence>
<dbReference type="Pfam" id="PF16935">
    <property type="entry name" value="Hol_Tox"/>
    <property type="match status" value="1"/>
</dbReference>
<evidence type="ECO:0000313" key="2">
    <source>
        <dbReference type="EMBL" id="CEN27847.1"/>
    </source>
</evidence>
<dbReference type="RefSeq" id="WP_331709476.1">
    <property type="nucleotide sequence ID" value="NZ_LN774769.1"/>
</dbReference>
<proteinExistence type="predicted"/>
<reference evidence="3" key="1">
    <citation type="submission" date="2015-01" db="EMBL/GenBank/DDBJ databases">
        <authorList>
            <person name="Andreevskaya M."/>
        </authorList>
    </citation>
    <scope>NUCLEOTIDE SEQUENCE [LARGE SCALE GENOMIC DNA]</scope>
    <source>
        <strain evidence="3">MKFS47</strain>
    </source>
</reference>
<sequence length="54" mass="6016">MRGGDAYESKHQNLWKGDAYLSVYQALSLMIAFAILVLKLNDKTKNNLSLTLAS</sequence>
<dbReference type="Proteomes" id="UP000033166">
    <property type="component" value="Chromosome I"/>
</dbReference>
<protein>
    <submittedName>
        <fullName evidence="2">Uncharacterized protein</fullName>
    </submittedName>
</protein>
<dbReference type="InterPro" id="IPR031616">
    <property type="entry name" value="BsrE-like"/>
</dbReference>
<dbReference type="KEGG" id="lpk:LACPI_0647"/>
<feature type="transmembrane region" description="Helical" evidence="1">
    <location>
        <begin position="20"/>
        <end position="38"/>
    </location>
</feature>
<accession>A0A0D6DV70</accession>
<dbReference type="AlphaFoldDB" id="A0A0D6DV70"/>